<evidence type="ECO:0000313" key="2">
    <source>
        <dbReference type="Proteomes" id="UP001225356"/>
    </source>
</evidence>
<dbReference type="Gene3D" id="3.30.530.20">
    <property type="match status" value="1"/>
</dbReference>
<dbReference type="InterPro" id="IPR023393">
    <property type="entry name" value="START-like_dom_sf"/>
</dbReference>
<dbReference type="Pfam" id="PF10604">
    <property type="entry name" value="Polyketide_cyc2"/>
    <property type="match status" value="1"/>
</dbReference>
<accession>A0ABT9QHL7</accession>
<dbReference type="SUPFAM" id="SSF55961">
    <property type="entry name" value="Bet v1-like"/>
    <property type="match status" value="1"/>
</dbReference>
<gene>
    <name evidence="1" type="ORF">J2853_005463</name>
</gene>
<protein>
    <recommendedName>
        <fullName evidence="3">Polyketide cyclase / dehydrase and lipid transport</fullName>
    </recommendedName>
</protein>
<name>A0ABT9QHL7_9ACTN</name>
<sequence length="163" mass="18042">MITDFFRSSRTGKNVRFSNVLRIERPVGVVFDYLADLRNLPAWNYAIRETRPITPGPAGPGTVYRQLRSLPRPMREQLEIIEYERDRRLVIEGGFGAFHGRAIYDLEGSATTTDLVNAFELEAGAPSVLGGLATRGIAGAVAQNLRVLKGILEGPDARNTKAW</sequence>
<proteinExistence type="predicted"/>
<evidence type="ECO:0008006" key="3">
    <source>
        <dbReference type="Google" id="ProtNLM"/>
    </source>
</evidence>
<keyword evidence="2" id="KW-1185">Reference proteome</keyword>
<dbReference type="EMBL" id="JAUSQU010000001">
    <property type="protein sequence ID" value="MDP9846252.1"/>
    <property type="molecule type" value="Genomic_DNA"/>
</dbReference>
<organism evidence="1 2">
    <name type="scientific">Streptosporangium lutulentum</name>
    <dbReference type="NCBI Taxonomy" id="1461250"/>
    <lineage>
        <taxon>Bacteria</taxon>
        <taxon>Bacillati</taxon>
        <taxon>Actinomycetota</taxon>
        <taxon>Actinomycetes</taxon>
        <taxon>Streptosporangiales</taxon>
        <taxon>Streptosporangiaceae</taxon>
        <taxon>Streptosporangium</taxon>
    </lineage>
</organism>
<comment type="caution">
    <text evidence="1">The sequence shown here is derived from an EMBL/GenBank/DDBJ whole genome shotgun (WGS) entry which is preliminary data.</text>
</comment>
<dbReference type="Proteomes" id="UP001225356">
    <property type="component" value="Unassembled WGS sequence"/>
</dbReference>
<evidence type="ECO:0000313" key="1">
    <source>
        <dbReference type="EMBL" id="MDP9846252.1"/>
    </source>
</evidence>
<dbReference type="InterPro" id="IPR019587">
    <property type="entry name" value="Polyketide_cyclase/dehydratase"/>
</dbReference>
<reference evidence="1 2" key="1">
    <citation type="submission" date="2023-07" db="EMBL/GenBank/DDBJ databases">
        <title>Sequencing the genomes of 1000 actinobacteria strains.</title>
        <authorList>
            <person name="Klenk H.-P."/>
        </authorList>
    </citation>
    <scope>NUCLEOTIDE SEQUENCE [LARGE SCALE GENOMIC DNA]</scope>
    <source>
        <strain evidence="1 2">DSM 46740</strain>
    </source>
</reference>
<dbReference type="RefSeq" id="WP_307562582.1">
    <property type="nucleotide sequence ID" value="NZ_JAUSQU010000001.1"/>
</dbReference>